<dbReference type="STRING" id="34508.A0A4U5PIK6"/>
<feature type="compositionally biased region" description="Polar residues" evidence="11">
    <location>
        <begin position="855"/>
        <end position="867"/>
    </location>
</feature>
<proteinExistence type="inferred from homology"/>
<feature type="region of interest" description="Disordered" evidence="11">
    <location>
        <begin position="826"/>
        <end position="867"/>
    </location>
</feature>
<dbReference type="GO" id="GO:0008270">
    <property type="term" value="F:zinc ion binding"/>
    <property type="evidence" value="ECO:0007669"/>
    <property type="project" value="UniProtKB-KW"/>
</dbReference>
<keyword evidence="8" id="KW-0804">Transcription</keyword>
<evidence type="ECO:0000256" key="3">
    <source>
        <dbReference type="ARBA" id="ARBA00022723"/>
    </source>
</evidence>
<dbReference type="PANTHER" id="PTHR16515:SF49">
    <property type="entry name" value="GASTRULA ZINC FINGER PROTEIN XLCGF49.1-LIKE-RELATED"/>
    <property type="match status" value="1"/>
</dbReference>
<evidence type="ECO:0000256" key="4">
    <source>
        <dbReference type="ARBA" id="ARBA00022737"/>
    </source>
</evidence>
<feature type="compositionally biased region" description="Polar residues" evidence="11">
    <location>
        <begin position="436"/>
        <end position="453"/>
    </location>
</feature>
<evidence type="ECO:0000256" key="11">
    <source>
        <dbReference type="SAM" id="MobiDB-lite"/>
    </source>
</evidence>
<dbReference type="FunFam" id="3.30.160.60:FF:000395">
    <property type="entry name" value="zinc finger protein 513"/>
    <property type="match status" value="1"/>
</dbReference>
<keyword evidence="6" id="KW-0862">Zinc</keyword>
<feature type="compositionally biased region" description="Polar residues" evidence="11">
    <location>
        <begin position="86"/>
        <end position="114"/>
    </location>
</feature>
<dbReference type="EMBL" id="AZBU02000002">
    <property type="protein sequence ID" value="TKR96390.1"/>
    <property type="molecule type" value="Genomic_DNA"/>
</dbReference>
<dbReference type="SMART" id="SM00355">
    <property type="entry name" value="ZnF_C2H2"/>
    <property type="match status" value="4"/>
</dbReference>
<evidence type="ECO:0000256" key="7">
    <source>
        <dbReference type="ARBA" id="ARBA00023015"/>
    </source>
</evidence>
<feature type="domain" description="C2H2-type" evidence="12">
    <location>
        <begin position="695"/>
        <end position="722"/>
    </location>
</feature>
<dbReference type="OrthoDB" id="10018191at2759"/>
<feature type="compositionally biased region" description="Low complexity" evidence="11">
    <location>
        <begin position="22"/>
        <end position="36"/>
    </location>
</feature>
<keyword evidence="3" id="KW-0479">Metal-binding</keyword>
<reference evidence="13 14" key="2">
    <citation type="journal article" date="2019" name="G3 (Bethesda)">
        <title>Hybrid Assembly of the Genome of the Entomopathogenic Nematode Steinernema carpocapsae Identifies the X-Chromosome.</title>
        <authorList>
            <person name="Serra L."/>
            <person name="Macchietto M."/>
            <person name="Macias-Munoz A."/>
            <person name="McGill C.J."/>
            <person name="Rodriguez I.M."/>
            <person name="Rodriguez B."/>
            <person name="Murad R."/>
            <person name="Mortazavi A."/>
        </authorList>
    </citation>
    <scope>NUCLEOTIDE SEQUENCE [LARGE SCALE GENOMIC DNA]</scope>
    <source>
        <strain evidence="13 14">ALL</strain>
    </source>
</reference>
<dbReference type="InterPro" id="IPR050331">
    <property type="entry name" value="Zinc_finger"/>
</dbReference>
<dbReference type="SUPFAM" id="SSF57667">
    <property type="entry name" value="beta-beta-alpha zinc fingers"/>
    <property type="match status" value="2"/>
</dbReference>
<evidence type="ECO:0000256" key="10">
    <source>
        <dbReference type="PROSITE-ProRule" id="PRU00042"/>
    </source>
</evidence>
<organism evidence="13 14">
    <name type="scientific">Steinernema carpocapsae</name>
    <name type="common">Entomopathogenic nematode</name>
    <dbReference type="NCBI Taxonomy" id="34508"/>
    <lineage>
        <taxon>Eukaryota</taxon>
        <taxon>Metazoa</taxon>
        <taxon>Ecdysozoa</taxon>
        <taxon>Nematoda</taxon>
        <taxon>Chromadorea</taxon>
        <taxon>Rhabditida</taxon>
        <taxon>Tylenchina</taxon>
        <taxon>Panagrolaimomorpha</taxon>
        <taxon>Strongyloidoidea</taxon>
        <taxon>Steinernematidae</taxon>
        <taxon>Steinernema</taxon>
    </lineage>
</organism>
<feature type="domain" description="C2H2-type" evidence="12">
    <location>
        <begin position="667"/>
        <end position="694"/>
    </location>
</feature>
<dbReference type="InterPro" id="IPR036236">
    <property type="entry name" value="Znf_C2H2_sf"/>
</dbReference>
<evidence type="ECO:0000256" key="2">
    <source>
        <dbReference type="ARBA" id="ARBA00006991"/>
    </source>
</evidence>
<evidence type="ECO:0000313" key="13">
    <source>
        <dbReference type="EMBL" id="TKR96390.1"/>
    </source>
</evidence>
<comment type="similarity">
    <text evidence="2">Belongs to the krueppel C2H2-type zinc-finger protein family.</text>
</comment>
<dbReference type="Proteomes" id="UP000298663">
    <property type="component" value="Unassembled WGS sequence"/>
</dbReference>
<comment type="caution">
    <text evidence="13">The sequence shown here is derived from an EMBL/GenBank/DDBJ whole genome shotgun (WGS) entry which is preliminary data.</text>
</comment>
<feature type="domain" description="C2H2-type" evidence="12">
    <location>
        <begin position="723"/>
        <end position="750"/>
    </location>
</feature>
<feature type="region of interest" description="Disordered" evidence="11">
    <location>
        <begin position="404"/>
        <end position="529"/>
    </location>
</feature>
<feature type="compositionally biased region" description="Basic and acidic residues" evidence="11">
    <location>
        <begin position="408"/>
        <end position="424"/>
    </location>
</feature>
<feature type="region of interest" description="Disordered" evidence="11">
    <location>
        <begin position="1"/>
        <end position="151"/>
    </location>
</feature>
<evidence type="ECO:0000256" key="1">
    <source>
        <dbReference type="ARBA" id="ARBA00004123"/>
    </source>
</evidence>
<evidence type="ECO:0000256" key="6">
    <source>
        <dbReference type="ARBA" id="ARBA00022833"/>
    </source>
</evidence>
<dbReference type="Pfam" id="PF00096">
    <property type="entry name" value="zf-C2H2"/>
    <property type="match status" value="3"/>
</dbReference>
<feature type="compositionally biased region" description="Polar residues" evidence="11">
    <location>
        <begin position="496"/>
        <end position="507"/>
    </location>
</feature>
<dbReference type="PROSITE" id="PS00028">
    <property type="entry name" value="ZINC_FINGER_C2H2_1"/>
    <property type="match status" value="3"/>
</dbReference>
<feature type="domain" description="C2H2-type" evidence="12">
    <location>
        <begin position="626"/>
        <end position="654"/>
    </location>
</feature>
<keyword evidence="7" id="KW-0805">Transcription regulation</keyword>
<feature type="compositionally biased region" description="Basic and acidic residues" evidence="11">
    <location>
        <begin position="50"/>
        <end position="65"/>
    </location>
</feature>
<dbReference type="AlphaFoldDB" id="A0A4U5PIK6"/>
<dbReference type="InterPro" id="IPR013087">
    <property type="entry name" value="Znf_C2H2_type"/>
</dbReference>
<dbReference type="PANTHER" id="PTHR16515">
    <property type="entry name" value="PR DOMAIN ZINC FINGER PROTEIN"/>
    <property type="match status" value="1"/>
</dbReference>
<sequence>MLRLAELLNDYDAEEARRRRQAASATGSSSTLSSSLDEVTNPSSGALRRANSDETHSREVRKVTFDGRLSSSSSDSRKSFPEGSRKATSFESADSTSSRPQVSPTAAQRRQQFAHQYLKKRLQSSKSAEECTFEQDMLDSSGGPGGTSEVPISHNVKKRYQQTALRCVSLRPNPTLSTVVPRQPGTPTLSIPVATHVPPKLIIPPIGSGHIDLPTTSAHQFNPMLKSPPLICEQGPSAPSSPTSPGAKVKRPSPLTVDAMQRINLLHPGYTMDFSRLAPISPGSYATSDLGSSPRSSISLAPSALGPAWSAFRDFKKSSHDDGDSDICSKDLLSPGMMFSPAPYSPFSDCPEGAETPYSFGASPNLSPCFPHKNLHFSFDHIRSVSSMSNRGAAAHQLLMPETQNLDLEARERSRSDGEMRGTKDEEDEDMDTDMLQSTISVPTTSKLSSTGQYKKRLLMKYKQEQKERSFNGSPPDHSAHSPGITESSDAEDFTMSHSISRQMSRQPTIEEPPRSPSPPPPPKIEPQELSEAVKQVLGQQPAFDMWLQQQLLAWQSHWYRNQATVPPINNKLLTVPSPNPQLLAPPDHLSRSLLRVPDMGGPGPMKNPTLWRRSRSESDVSTGSYVCQHCGQAFALHDRLAKHIASRHRDRSASVNGEGPNSGKIHKCTVCKKSFGRSDMLTRHMRLHTGIKPYGCQICGQVFSRSDHLSTHQRTHTGEKPYQCPQCNYAASRRDMITRHMRTHIRPDGTIPSPCDFSALPIANLTLNQPASPIPPEMLVGGTGLGPPGLFAALSQEASLALNRIPSIGSAASAFSRSTSFQSSEDLRTAGGTNNLLVPPSIVNSSHSSPNSPMLSRQQSIGGYGS</sequence>
<evidence type="ECO:0000259" key="12">
    <source>
        <dbReference type="PROSITE" id="PS50157"/>
    </source>
</evidence>
<name>A0A4U5PIK6_STECR</name>
<evidence type="ECO:0000256" key="8">
    <source>
        <dbReference type="ARBA" id="ARBA00023163"/>
    </source>
</evidence>
<dbReference type="PROSITE" id="PS50157">
    <property type="entry name" value="ZINC_FINGER_C2H2_2"/>
    <property type="match status" value="4"/>
</dbReference>
<feature type="compositionally biased region" description="Basic and acidic residues" evidence="11">
    <location>
        <begin position="75"/>
        <end position="85"/>
    </location>
</feature>
<accession>A0A4U5PIK6</accession>
<feature type="compositionally biased region" description="Pro residues" evidence="11">
    <location>
        <begin position="515"/>
        <end position="525"/>
    </location>
</feature>
<dbReference type="Gene3D" id="3.30.160.60">
    <property type="entry name" value="Classic Zinc Finger"/>
    <property type="match status" value="3"/>
</dbReference>
<keyword evidence="9" id="KW-0539">Nucleus</keyword>
<dbReference type="GO" id="GO:0010468">
    <property type="term" value="P:regulation of gene expression"/>
    <property type="evidence" value="ECO:0007669"/>
    <property type="project" value="TreeGrafter"/>
</dbReference>
<dbReference type="GO" id="GO:0005634">
    <property type="term" value="C:nucleus"/>
    <property type="evidence" value="ECO:0007669"/>
    <property type="project" value="UniProtKB-SubCell"/>
</dbReference>
<protein>
    <recommendedName>
        <fullName evidence="12">C2H2-type domain-containing protein</fullName>
    </recommendedName>
</protein>
<reference evidence="13 14" key="1">
    <citation type="journal article" date="2015" name="Genome Biol.">
        <title>Comparative genomics of Steinernema reveals deeply conserved gene regulatory networks.</title>
        <authorList>
            <person name="Dillman A.R."/>
            <person name="Macchietto M."/>
            <person name="Porter C.F."/>
            <person name="Rogers A."/>
            <person name="Williams B."/>
            <person name="Antoshechkin I."/>
            <person name="Lee M.M."/>
            <person name="Goodwin Z."/>
            <person name="Lu X."/>
            <person name="Lewis E.E."/>
            <person name="Goodrich-Blair H."/>
            <person name="Stock S.P."/>
            <person name="Adams B.J."/>
            <person name="Sternberg P.W."/>
            <person name="Mortazavi A."/>
        </authorList>
    </citation>
    <scope>NUCLEOTIDE SEQUENCE [LARGE SCALE GENOMIC DNA]</scope>
    <source>
        <strain evidence="13 14">ALL</strain>
    </source>
</reference>
<comment type="subcellular location">
    <subcellularLocation>
        <location evidence="1">Nucleus</location>
    </subcellularLocation>
</comment>
<feature type="compositionally biased region" description="Low complexity" evidence="11">
    <location>
        <begin position="839"/>
        <end position="854"/>
    </location>
</feature>
<dbReference type="FunFam" id="3.30.160.60:FF:000761">
    <property type="entry name" value="Zinc finger protein 449"/>
    <property type="match status" value="1"/>
</dbReference>
<keyword evidence="5 10" id="KW-0863">Zinc-finger</keyword>
<evidence type="ECO:0000256" key="5">
    <source>
        <dbReference type="ARBA" id="ARBA00022771"/>
    </source>
</evidence>
<evidence type="ECO:0000256" key="9">
    <source>
        <dbReference type="ARBA" id="ARBA00023242"/>
    </source>
</evidence>
<dbReference type="FunFam" id="3.30.160.60:FF:001498">
    <property type="entry name" value="Zinc finger protein 404"/>
    <property type="match status" value="1"/>
</dbReference>
<keyword evidence="14" id="KW-1185">Reference proteome</keyword>
<evidence type="ECO:0000313" key="14">
    <source>
        <dbReference type="Proteomes" id="UP000298663"/>
    </source>
</evidence>
<keyword evidence="4" id="KW-0677">Repeat</keyword>
<gene>
    <name evidence="13" type="ORF">L596_010411</name>
</gene>